<dbReference type="Pfam" id="PF13380">
    <property type="entry name" value="CoA_binding_2"/>
    <property type="match status" value="1"/>
</dbReference>
<dbReference type="InterPro" id="IPR013815">
    <property type="entry name" value="ATP_grasp_subdomain_1"/>
</dbReference>
<comment type="caution">
    <text evidence="7">The sequence shown here is derived from an EMBL/GenBank/DDBJ whole genome shotgun (WGS) entry which is preliminary data.</text>
</comment>
<dbReference type="GO" id="GO:0016740">
    <property type="term" value="F:transferase activity"/>
    <property type="evidence" value="ECO:0007669"/>
    <property type="project" value="UniProtKB-KW"/>
</dbReference>
<dbReference type="Pfam" id="PF13549">
    <property type="entry name" value="ATP-grasp_5"/>
    <property type="match status" value="1"/>
</dbReference>
<reference evidence="7 8" key="1">
    <citation type="submission" date="2018-05" db="EMBL/GenBank/DDBJ databases">
        <authorList>
            <person name="Lanie J.A."/>
            <person name="Ng W.-L."/>
            <person name="Kazmierczak K.M."/>
            <person name="Andrzejewski T.M."/>
            <person name="Davidsen T.M."/>
            <person name="Wayne K.J."/>
            <person name="Tettelin H."/>
            <person name="Glass J.I."/>
            <person name="Rusch D."/>
            <person name="Podicherti R."/>
            <person name="Tsui H.-C.T."/>
            <person name="Winkler M.E."/>
        </authorList>
    </citation>
    <scope>NUCLEOTIDE SEQUENCE [LARGE SCALE GENOMIC DNA]</scope>
    <source>
        <strain evidence="7 8">BUT-10</strain>
    </source>
</reference>
<dbReference type="Gene3D" id="3.40.50.720">
    <property type="entry name" value="NAD(P)-binding Rossmann-like Domain"/>
    <property type="match status" value="1"/>
</dbReference>
<evidence type="ECO:0000259" key="6">
    <source>
        <dbReference type="SMART" id="SM00881"/>
    </source>
</evidence>
<keyword evidence="3" id="KW-0547">Nucleotide-binding</keyword>
<keyword evidence="1" id="KW-0816">Tricarboxylic acid cycle</keyword>
<dbReference type="GO" id="GO:0043758">
    <property type="term" value="F:acetate-CoA ligase (ADP-forming) activity"/>
    <property type="evidence" value="ECO:0007669"/>
    <property type="project" value="InterPro"/>
</dbReference>
<dbReference type="RefSeq" id="WP_111277750.1">
    <property type="nucleotide sequence ID" value="NZ_QFYS01000010.1"/>
</dbReference>
<dbReference type="InterPro" id="IPR016102">
    <property type="entry name" value="Succinyl-CoA_synth-like"/>
</dbReference>
<name>A0A328B7D5_9CAUL</name>
<evidence type="ECO:0000256" key="1">
    <source>
        <dbReference type="ARBA" id="ARBA00022532"/>
    </source>
</evidence>
<dbReference type="SMART" id="SM00881">
    <property type="entry name" value="CoA_binding"/>
    <property type="match status" value="1"/>
</dbReference>
<keyword evidence="4" id="KW-0067">ATP-binding</keyword>
<keyword evidence="2" id="KW-0436">Ligase</keyword>
<dbReference type="Gene3D" id="3.40.50.261">
    <property type="entry name" value="Succinyl-CoA synthetase domains"/>
    <property type="match status" value="2"/>
</dbReference>
<protein>
    <submittedName>
        <fullName evidence="7">GNAT family N-acetyltransferase</fullName>
    </submittedName>
</protein>
<evidence type="ECO:0000313" key="8">
    <source>
        <dbReference type="Proteomes" id="UP000249524"/>
    </source>
</evidence>
<evidence type="ECO:0000256" key="2">
    <source>
        <dbReference type="ARBA" id="ARBA00022598"/>
    </source>
</evidence>
<evidence type="ECO:0000256" key="4">
    <source>
        <dbReference type="ARBA" id="ARBA00022840"/>
    </source>
</evidence>
<dbReference type="SUPFAM" id="SSF51735">
    <property type="entry name" value="NAD(P)-binding Rossmann-fold domains"/>
    <property type="match status" value="1"/>
</dbReference>
<evidence type="ECO:0000313" key="7">
    <source>
        <dbReference type="EMBL" id="RAK62807.1"/>
    </source>
</evidence>
<dbReference type="Gene3D" id="3.30.1490.20">
    <property type="entry name" value="ATP-grasp fold, A domain"/>
    <property type="match status" value="1"/>
</dbReference>
<dbReference type="Gene3D" id="3.30.470.20">
    <property type="entry name" value="ATP-grasp fold, B domain"/>
    <property type="match status" value="1"/>
</dbReference>
<dbReference type="InterPro" id="IPR032875">
    <property type="entry name" value="Succ_CoA_lig_flav_dom"/>
</dbReference>
<accession>A0A328B7D5</accession>
<dbReference type="AlphaFoldDB" id="A0A328B7D5"/>
<keyword evidence="8" id="KW-1185">Reference proteome</keyword>
<dbReference type="SUPFAM" id="SSF52210">
    <property type="entry name" value="Succinyl-CoA synthetase domains"/>
    <property type="match status" value="2"/>
</dbReference>
<sequence length="702" mass="70907">MSTRNLDALFAPRSIVFVGASDRAGSVGDVLAANLVAARFPGELMFVNPRGRTVHGRQVHARIADLPHDPDFAVIATPAPTVPELVSQLGARGCRAVVVISAGFEGDDGDLRQALLDAARPHTLRIVGPNCLGVLSPGGGVNASFARGTPPAGNLALVAQSGAVAAAALDWAPAHGLGFSHVVTLGDSLDVDVGDALAWLADDPGTSAILLYIEALRDAPKFMRAARAAAARKPVIAIKGGRSRSGAKAAFSHTRALAGADAVYSAAFRQAGVLQLDTLEEVLDTAALMARAPGATPGGLTILTNGGGAGVLAVDALEHVGGQLTELSSATQSTLRAIVPAHAACGNPVDILGDAGPDLYARSLAALLAAPEVEAVLAVNCPTAVADSTLAADAVIAATQASASGKPVFGAWIGEVSVAESRRKLTAAGLAAYTTPEEAVRAFARLGQSAALRARVAEIADGPSPAQPAGAAIVARALADGRKALAPDEIQALLQAYGIPILATRTVATAAEAGAAAEAMGGRVALKVLSSQITHKSDVGGVALGLEGADAVRGEAEAMLSRIAQLRPEATVDGFFLQPMVEKPKAVEVLAGLVRDPTFGPVVVVGHGGVAVEVMADRALALPPLDAPLALEAIRRTRVAKLLAGYRDRPAADLDALAAVLGALGQLALDLPEVAELDLNPVLCDADGALALDARVAVGPRQ</sequence>
<comment type="similarity">
    <text evidence="5">In the N-terminal section; belongs to the acetate CoA ligase alpha subunit family.</text>
</comment>
<dbReference type="PANTHER" id="PTHR43334">
    <property type="entry name" value="ACETATE--COA LIGASE [ADP-FORMING]"/>
    <property type="match status" value="1"/>
</dbReference>
<evidence type="ECO:0000256" key="3">
    <source>
        <dbReference type="ARBA" id="ARBA00022741"/>
    </source>
</evidence>
<evidence type="ECO:0000256" key="5">
    <source>
        <dbReference type="ARBA" id="ARBA00060888"/>
    </source>
</evidence>
<dbReference type="FunFam" id="3.30.1490.20:FF:000020">
    <property type="entry name" value="Protein lysine acetyltransferase"/>
    <property type="match status" value="1"/>
</dbReference>
<feature type="domain" description="CoA-binding" evidence="6">
    <location>
        <begin position="9"/>
        <end position="104"/>
    </location>
</feature>
<dbReference type="Pfam" id="PF13607">
    <property type="entry name" value="Succ_CoA_lig"/>
    <property type="match status" value="1"/>
</dbReference>
<dbReference type="GO" id="GO:0005524">
    <property type="term" value="F:ATP binding"/>
    <property type="evidence" value="ECO:0007669"/>
    <property type="project" value="UniProtKB-KW"/>
</dbReference>
<dbReference type="InterPro" id="IPR003781">
    <property type="entry name" value="CoA-bd"/>
</dbReference>
<dbReference type="Proteomes" id="UP000249524">
    <property type="component" value="Unassembled WGS sequence"/>
</dbReference>
<dbReference type="Pfam" id="PF19045">
    <property type="entry name" value="Ligase_CoA_2"/>
    <property type="match status" value="1"/>
</dbReference>
<dbReference type="GO" id="GO:0006099">
    <property type="term" value="P:tricarboxylic acid cycle"/>
    <property type="evidence" value="ECO:0007669"/>
    <property type="project" value="UniProtKB-KW"/>
</dbReference>
<keyword evidence="7" id="KW-0808">Transferase</keyword>
<dbReference type="InterPro" id="IPR043938">
    <property type="entry name" value="Ligase_CoA_dom"/>
</dbReference>
<dbReference type="PANTHER" id="PTHR43334:SF1">
    <property type="entry name" value="3-HYDROXYPROPIONATE--COA LIGASE [ADP-FORMING]"/>
    <property type="match status" value="1"/>
</dbReference>
<gene>
    <name evidence="7" type="ORF">DJ019_18300</name>
</gene>
<dbReference type="InterPro" id="IPR051538">
    <property type="entry name" value="Acyl-CoA_Synth/Transferase"/>
</dbReference>
<dbReference type="SUPFAM" id="SSF56059">
    <property type="entry name" value="Glutathione synthetase ATP-binding domain-like"/>
    <property type="match status" value="1"/>
</dbReference>
<proteinExistence type="inferred from homology"/>
<organism evidence="7 8">
    <name type="scientific">Phenylobacterium kunshanense</name>
    <dbReference type="NCBI Taxonomy" id="1445034"/>
    <lineage>
        <taxon>Bacteria</taxon>
        <taxon>Pseudomonadati</taxon>
        <taxon>Pseudomonadota</taxon>
        <taxon>Alphaproteobacteria</taxon>
        <taxon>Caulobacterales</taxon>
        <taxon>Caulobacteraceae</taxon>
        <taxon>Phenylobacterium</taxon>
    </lineage>
</organism>
<dbReference type="OrthoDB" id="9807426at2"/>
<dbReference type="InterPro" id="IPR036291">
    <property type="entry name" value="NAD(P)-bd_dom_sf"/>
</dbReference>
<dbReference type="EMBL" id="QFYS01000010">
    <property type="protein sequence ID" value="RAK62807.1"/>
    <property type="molecule type" value="Genomic_DNA"/>
</dbReference>